<keyword evidence="1" id="KW-0597">Phosphoprotein</keyword>
<dbReference type="AlphaFoldDB" id="A0A397PNL4"/>
<dbReference type="EMBL" id="QXDF01000002">
    <property type="protein sequence ID" value="RIA47624.1"/>
    <property type="molecule type" value="Genomic_DNA"/>
</dbReference>
<protein>
    <submittedName>
        <fullName evidence="3">CheY-like chemotaxis protein</fullName>
    </submittedName>
</protein>
<comment type="caution">
    <text evidence="3">The sequence shown here is derived from an EMBL/GenBank/DDBJ whole genome shotgun (WGS) entry which is preliminary data.</text>
</comment>
<dbReference type="SUPFAM" id="SSF52172">
    <property type="entry name" value="CheY-like"/>
    <property type="match status" value="1"/>
</dbReference>
<evidence type="ECO:0000259" key="2">
    <source>
        <dbReference type="PROSITE" id="PS50110"/>
    </source>
</evidence>
<reference evidence="3 4" key="1">
    <citation type="submission" date="2018-08" db="EMBL/GenBank/DDBJ databases">
        <title>Genomic Encyclopedia of Archaeal and Bacterial Type Strains, Phase II (KMG-II): from individual species to whole genera.</title>
        <authorList>
            <person name="Goeker M."/>
        </authorList>
    </citation>
    <scope>NUCLEOTIDE SEQUENCE [LARGE SCALE GENOMIC DNA]</scope>
    <source>
        <strain evidence="3 4">DSM 5002</strain>
    </source>
</reference>
<evidence type="ECO:0000313" key="3">
    <source>
        <dbReference type="EMBL" id="RIA47624.1"/>
    </source>
</evidence>
<keyword evidence="4" id="KW-1185">Reference proteome</keyword>
<dbReference type="Gene3D" id="3.40.50.2300">
    <property type="match status" value="1"/>
</dbReference>
<sequence length="120" mass="13159">MTNLEGRRILVAEDKFFIATELRQELEKNGAEILGPSASIDAALRLSRTADSLDAALLDIDLGGEMAYPVADALLERNVPFIFISGFGREGLSEKYADTPLLDKPIVMHRLHAFLSGLFP</sequence>
<dbReference type="PROSITE" id="PS50110">
    <property type="entry name" value="RESPONSE_REGULATORY"/>
    <property type="match status" value="1"/>
</dbReference>
<dbReference type="InterPro" id="IPR011006">
    <property type="entry name" value="CheY-like_superfamily"/>
</dbReference>
<dbReference type="Proteomes" id="UP000266273">
    <property type="component" value="Unassembled WGS sequence"/>
</dbReference>
<dbReference type="GO" id="GO:0000160">
    <property type="term" value="P:phosphorelay signal transduction system"/>
    <property type="evidence" value="ECO:0007669"/>
    <property type="project" value="InterPro"/>
</dbReference>
<dbReference type="RefSeq" id="WP_170144420.1">
    <property type="nucleotide sequence ID" value="NZ_QXDF01000002.1"/>
</dbReference>
<name>A0A397PNL4_9HYPH</name>
<gene>
    <name evidence="3" type="ORF">BXY53_2184</name>
</gene>
<evidence type="ECO:0000313" key="4">
    <source>
        <dbReference type="Proteomes" id="UP000266273"/>
    </source>
</evidence>
<dbReference type="InterPro" id="IPR001789">
    <property type="entry name" value="Sig_transdc_resp-reg_receiver"/>
</dbReference>
<feature type="domain" description="Response regulatory" evidence="2">
    <location>
        <begin position="8"/>
        <end position="119"/>
    </location>
</feature>
<evidence type="ECO:0000256" key="1">
    <source>
        <dbReference type="PROSITE-ProRule" id="PRU00169"/>
    </source>
</evidence>
<accession>A0A397PNL4</accession>
<organism evidence="3 4">
    <name type="scientific">Dichotomicrobium thermohalophilum</name>
    <dbReference type="NCBI Taxonomy" id="933063"/>
    <lineage>
        <taxon>Bacteria</taxon>
        <taxon>Pseudomonadati</taxon>
        <taxon>Pseudomonadota</taxon>
        <taxon>Alphaproteobacteria</taxon>
        <taxon>Hyphomicrobiales</taxon>
        <taxon>Hyphomicrobiaceae</taxon>
        <taxon>Dichotomicrobium</taxon>
    </lineage>
</organism>
<feature type="modified residue" description="4-aspartylphosphate" evidence="1">
    <location>
        <position position="59"/>
    </location>
</feature>
<proteinExistence type="predicted"/>